<sequence length="275" mass="31994">MHAPKLINIDLNAVADFDKEAVFFDPATKSRISYWTDGTDVYWRTTKLKANPECFLVFNKLFAKDSKHCFMQDKRLKNADVNSFEVLNYCFAKDRHFVWCLGGEFRPYDIETFEVCDDGFNKNLMHQTFYFSDGSSADGTTQISSGYAKDKYQVYCYDHTGKVKILKGADPKTFVSCNNGKFAKDSRYIYYYFHQIKKADPKTWKLLDLEEGYSCDAKHAFRFKTCLENTDIATLSIYEFTDKEGYTTKFLKDKNGLFDLDGTRITEDKLKKDYA</sequence>
<evidence type="ECO:0000313" key="2">
    <source>
        <dbReference type="Proteomes" id="UP000028933"/>
    </source>
</evidence>
<gene>
    <name evidence="1" type="ORF">BD94_2085</name>
</gene>
<dbReference type="EMBL" id="CP007547">
    <property type="protein sequence ID" value="AIL45860.1"/>
    <property type="molecule type" value="Genomic_DNA"/>
</dbReference>
<dbReference type="eggNOG" id="ENOG502Z9IZ">
    <property type="taxonomic scope" value="Bacteria"/>
</dbReference>
<name>A0A077EK69_9FLAO</name>
<accession>A0A077EK69</accession>
<organism evidence="1 2">
    <name type="scientific">Elizabethkingia anophelis NUHP1</name>
    <dbReference type="NCBI Taxonomy" id="1338011"/>
    <lineage>
        <taxon>Bacteria</taxon>
        <taxon>Pseudomonadati</taxon>
        <taxon>Bacteroidota</taxon>
        <taxon>Flavobacteriia</taxon>
        <taxon>Flavobacteriales</taxon>
        <taxon>Weeksellaceae</taxon>
        <taxon>Elizabethkingia</taxon>
    </lineage>
</organism>
<dbReference type="Proteomes" id="UP000028933">
    <property type="component" value="Chromosome"/>
</dbReference>
<dbReference type="Pfam" id="PF13644">
    <property type="entry name" value="DKNYY"/>
    <property type="match status" value="1"/>
</dbReference>
<evidence type="ECO:0000313" key="1">
    <source>
        <dbReference type="EMBL" id="AIL45860.1"/>
    </source>
</evidence>
<dbReference type="RefSeq" id="WP_035572108.1">
    <property type="nucleotide sequence ID" value="NZ_CP007547.1"/>
</dbReference>
<reference evidence="1" key="2">
    <citation type="journal article" date="2015" name="Genome Biol. Evol.">
        <title>Complete Genome Sequence and Transcriptomic Analysis of the Novel Pathogen Elizabethkingia anophelis in Response to Oxidative Stress.</title>
        <authorList>
            <person name="Li Y."/>
            <person name="Liu Y."/>
            <person name="Chew S.C."/>
            <person name="Tay M."/>
            <person name="Salido M.M."/>
            <person name="Teo J."/>
            <person name="Lauro F.M."/>
            <person name="Givskov M."/>
            <person name="Yang L."/>
        </authorList>
    </citation>
    <scope>NUCLEOTIDE SEQUENCE</scope>
    <source>
        <strain evidence="1">NUHP1</strain>
    </source>
</reference>
<dbReference type="HOGENOM" id="CLU_1010961_0_0_10"/>
<reference evidence="1" key="1">
    <citation type="journal article" date="2013" name="Lancet">
        <title>First case of E anophelis outbreak in an intensive-care unit.</title>
        <authorList>
            <person name="Teo J."/>
            <person name="Tan S.Y."/>
            <person name="Tay M."/>
            <person name="Ding Y."/>
            <person name="Kjelleberg S."/>
            <person name="Givskov M."/>
            <person name="Lin R.T."/>
            <person name="Yang L."/>
        </authorList>
    </citation>
    <scope>NUCLEOTIDE SEQUENCE [LARGE SCALE GENOMIC DNA]</scope>
    <source>
        <strain evidence="1">NUHP1</strain>
    </source>
</reference>
<dbReference type="KEGG" id="eao:BD94_2085"/>
<dbReference type="InterPro" id="IPR027375">
    <property type="entry name" value="DKNYY"/>
</dbReference>
<dbReference type="STRING" id="1338011.BD94_2085"/>
<protein>
    <submittedName>
        <fullName evidence="1">Membrane protein</fullName>
    </submittedName>
</protein>
<dbReference type="AlphaFoldDB" id="A0A077EK69"/>
<proteinExistence type="predicted"/>